<dbReference type="AlphaFoldDB" id="A0A2T7BHW8"/>
<dbReference type="InterPro" id="IPR012373">
    <property type="entry name" value="Ferrdict_sens_TM"/>
</dbReference>
<dbReference type="EMBL" id="QCYK01000002">
    <property type="protein sequence ID" value="PUZ25843.1"/>
    <property type="molecule type" value="Genomic_DNA"/>
</dbReference>
<keyword evidence="1" id="KW-0472">Membrane</keyword>
<evidence type="ECO:0000259" key="2">
    <source>
        <dbReference type="Pfam" id="PF04773"/>
    </source>
</evidence>
<evidence type="ECO:0000256" key="1">
    <source>
        <dbReference type="SAM" id="Phobius"/>
    </source>
</evidence>
<accession>A0A2T7BHW8</accession>
<dbReference type="PANTHER" id="PTHR30273:SF2">
    <property type="entry name" value="PROTEIN FECR"/>
    <property type="match status" value="1"/>
</dbReference>
<evidence type="ECO:0000313" key="5">
    <source>
        <dbReference type="Proteomes" id="UP000244450"/>
    </source>
</evidence>
<feature type="domain" description="Protein FecR C-terminal" evidence="3">
    <location>
        <begin position="314"/>
        <end position="380"/>
    </location>
</feature>
<gene>
    <name evidence="4" type="ORF">DCC81_16435</name>
</gene>
<proteinExistence type="predicted"/>
<evidence type="ECO:0000259" key="3">
    <source>
        <dbReference type="Pfam" id="PF16344"/>
    </source>
</evidence>
<dbReference type="InterPro" id="IPR006860">
    <property type="entry name" value="FecR"/>
</dbReference>
<feature type="transmembrane region" description="Helical" evidence="1">
    <location>
        <begin position="86"/>
        <end position="108"/>
    </location>
</feature>
<dbReference type="GO" id="GO:0016989">
    <property type="term" value="F:sigma factor antagonist activity"/>
    <property type="evidence" value="ECO:0007669"/>
    <property type="project" value="TreeGrafter"/>
</dbReference>
<dbReference type="OrthoDB" id="640652at2"/>
<dbReference type="Proteomes" id="UP000244450">
    <property type="component" value="Unassembled WGS sequence"/>
</dbReference>
<dbReference type="Gene3D" id="2.60.120.1440">
    <property type="match status" value="1"/>
</dbReference>
<organism evidence="4 5">
    <name type="scientific">Chitinophaga parva</name>
    <dbReference type="NCBI Taxonomy" id="2169414"/>
    <lineage>
        <taxon>Bacteria</taxon>
        <taxon>Pseudomonadati</taxon>
        <taxon>Bacteroidota</taxon>
        <taxon>Chitinophagia</taxon>
        <taxon>Chitinophagales</taxon>
        <taxon>Chitinophagaceae</taxon>
        <taxon>Chitinophaga</taxon>
    </lineage>
</organism>
<keyword evidence="1" id="KW-1133">Transmembrane helix</keyword>
<name>A0A2T7BHW8_9BACT</name>
<feature type="domain" description="FecR protein" evidence="2">
    <location>
        <begin position="177"/>
        <end position="273"/>
    </location>
</feature>
<comment type="caution">
    <text evidence="4">The sequence shown here is derived from an EMBL/GenBank/DDBJ whole genome shotgun (WGS) entry which is preliminary data.</text>
</comment>
<reference evidence="4 5" key="1">
    <citation type="submission" date="2018-04" db="EMBL/GenBank/DDBJ databases">
        <title>Chitinophaga fuyangensis sp. nov., isolated from soil in a chemical factory.</title>
        <authorList>
            <person name="Chen K."/>
        </authorList>
    </citation>
    <scope>NUCLEOTIDE SEQUENCE [LARGE SCALE GENOMIC DNA]</scope>
    <source>
        <strain evidence="4 5">LY-1</strain>
    </source>
</reference>
<dbReference type="Pfam" id="PF16344">
    <property type="entry name" value="FecR_C"/>
    <property type="match status" value="1"/>
</dbReference>
<keyword evidence="1" id="KW-0812">Transmembrane</keyword>
<dbReference type="Pfam" id="PF04773">
    <property type="entry name" value="FecR"/>
    <property type="match status" value="1"/>
</dbReference>
<dbReference type="InterPro" id="IPR032508">
    <property type="entry name" value="FecR_C"/>
</dbReference>
<keyword evidence="5" id="KW-1185">Reference proteome</keyword>
<dbReference type="PIRSF" id="PIRSF018266">
    <property type="entry name" value="FecR"/>
    <property type="match status" value="1"/>
</dbReference>
<dbReference type="PANTHER" id="PTHR30273">
    <property type="entry name" value="PERIPLASMIC SIGNAL SENSOR AND SIGMA FACTOR ACTIVATOR FECR-RELATED"/>
    <property type="match status" value="1"/>
</dbReference>
<dbReference type="RefSeq" id="WP_108687682.1">
    <property type="nucleotide sequence ID" value="NZ_QCYK01000002.1"/>
</dbReference>
<evidence type="ECO:0000313" key="4">
    <source>
        <dbReference type="EMBL" id="PUZ25843.1"/>
    </source>
</evidence>
<sequence>MAPSNFPKDLFQKLLDGTLTDPESVTLFAWFRENPDSTDPALESLLEQAYHRSFAAPPALLPGAGDRILHRLMESTTPVVRMRRRWLQYAAAAALLVAVAGTATILVMRQRPATPLAGNVIKPGKHGNYATLTLGNGTQIQLDSAHGNIVRSGDLLVDNHKGELDYQGQAGSAELHTLTTPKGGQYKLLLPDGTIVWLNAGSSITYPTAFNETSRQVKMTGEAYFEIKQAAARPFVVNVAGKASVEVLGTAFNVNAYADEPGIRTTLLQGSVRMHVQDASAVLHPGQQAVIKDAQLQVTSADTATTVAWKDGLFRFDHTSLDEVLRQVARWYDLEVVYETGIPHLPLSGEIKRDLDLEQALSVLRNLGLHYRLEGRQLIVTP</sequence>
<protein>
    <submittedName>
        <fullName evidence="4">Iron dicitrate transport regulator FecR</fullName>
    </submittedName>
</protein>
<dbReference type="Gene3D" id="3.55.50.30">
    <property type="match status" value="1"/>
</dbReference>